<proteinExistence type="predicted"/>
<name>A0A7L8AJC4_9FLAO</name>
<keyword evidence="2" id="KW-1185">Reference proteome</keyword>
<gene>
    <name evidence="1" type="ORF">H9I45_06600</name>
</gene>
<dbReference type="RefSeq" id="WP_191141251.1">
    <property type="nucleotide sequence ID" value="NZ_CP061813.1"/>
</dbReference>
<dbReference type="EMBL" id="CP061813">
    <property type="protein sequence ID" value="QOD62106.1"/>
    <property type="molecule type" value="Genomic_DNA"/>
</dbReference>
<accession>A0A7L8AJC4</accession>
<dbReference type="Proteomes" id="UP000516764">
    <property type="component" value="Chromosome"/>
</dbReference>
<protein>
    <submittedName>
        <fullName evidence="1">Uncharacterized protein</fullName>
    </submittedName>
</protein>
<dbReference type="AlphaFoldDB" id="A0A7L8AJC4"/>
<organism evidence="1 2">
    <name type="scientific">Polaribacter haliotis</name>
    <dbReference type="NCBI Taxonomy" id="1888915"/>
    <lineage>
        <taxon>Bacteria</taxon>
        <taxon>Pseudomonadati</taxon>
        <taxon>Bacteroidota</taxon>
        <taxon>Flavobacteriia</taxon>
        <taxon>Flavobacteriales</taxon>
        <taxon>Flavobacteriaceae</taxon>
    </lineage>
</organism>
<evidence type="ECO:0000313" key="2">
    <source>
        <dbReference type="Proteomes" id="UP000516764"/>
    </source>
</evidence>
<sequence>MIATKLLGFSAALTKSKKIKIAILLVEIAILAYAYKKNKEEQEAQLYIKKDKTSCKKRSNVCLRKRKKIELLKIKCYSKKYNTMKKTL</sequence>
<dbReference type="KEGG" id="phal:H9I45_06600"/>
<evidence type="ECO:0000313" key="1">
    <source>
        <dbReference type="EMBL" id="QOD62106.1"/>
    </source>
</evidence>
<reference evidence="1 2" key="1">
    <citation type="journal article" date="2016" name="Int. J. Syst. Evol. Microbiol.">
        <title>Polaribacter haliotis sp. nov., isolated from the gut of abalone Haliotis discus hannai.</title>
        <authorList>
            <person name="Kim Y.O."/>
            <person name="Park I.S."/>
            <person name="Park S."/>
            <person name="Nam B.H."/>
            <person name="Park J.M."/>
            <person name="Kim D.G."/>
            <person name="Yoon J.H."/>
        </authorList>
    </citation>
    <scope>NUCLEOTIDE SEQUENCE [LARGE SCALE GENOMIC DNA]</scope>
    <source>
        <strain evidence="1 2">KCTC 52418</strain>
    </source>
</reference>